<keyword evidence="2" id="KW-0378">Hydrolase</keyword>
<evidence type="ECO:0000259" key="3">
    <source>
        <dbReference type="Pfam" id="PF12740"/>
    </source>
</evidence>
<keyword evidence="5" id="KW-1185">Reference proteome</keyword>
<comment type="similarity">
    <text evidence="1">Belongs to the AB hydrolase superfamily.</text>
</comment>
<feature type="domain" description="PET hydrolase/cutinase-like" evidence="3">
    <location>
        <begin position="59"/>
        <end position="299"/>
    </location>
</feature>
<dbReference type="Pfam" id="PF12740">
    <property type="entry name" value="PETase"/>
    <property type="match status" value="1"/>
</dbReference>
<organism evidence="4 5">
    <name type="scientific">Virgisporangium aliadipatigenens</name>
    <dbReference type="NCBI Taxonomy" id="741659"/>
    <lineage>
        <taxon>Bacteria</taxon>
        <taxon>Bacillati</taxon>
        <taxon>Actinomycetota</taxon>
        <taxon>Actinomycetes</taxon>
        <taxon>Micromonosporales</taxon>
        <taxon>Micromonosporaceae</taxon>
        <taxon>Virgisporangium</taxon>
    </lineage>
</organism>
<dbReference type="AlphaFoldDB" id="A0A8J4DNU2"/>
<dbReference type="Proteomes" id="UP000619260">
    <property type="component" value="Unassembled WGS sequence"/>
</dbReference>
<sequence length="311" mass="32875">MRRLRGSNRLIGTNLLTPRREPKVQFRPWRTRRARILSITAALAVLLGAGVAVAPNALAAERGIAPTSLNITGDGGYRTASVNVSRLAVTGFGGGEIYYPTSTADGPYPAVAISPGFTAYWSSISWLGPRLASWGIVVIGIETNTTLDQPGQRGDQLLAALDYLTGRSSVAGRVDRTRLGVAGHSMGGGGTLEALRSRSSLKAGVPLAPWNLNTLWGSVRQPVMIVGGQLDTIAAPAIHSVPFYNSLGSSAKGYVEVAGGSHFFPQLPNSVASRAIVSTFKRYLDDDTRFTPFLCQSGLSVSSFRSRGLGC</sequence>
<protein>
    <submittedName>
        <fullName evidence="4">Lipase</fullName>
    </submittedName>
</protein>
<dbReference type="PANTHER" id="PTHR22946">
    <property type="entry name" value="DIENELACTONE HYDROLASE DOMAIN-CONTAINING PROTEIN-RELATED"/>
    <property type="match status" value="1"/>
</dbReference>
<proteinExistence type="inferred from homology"/>
<name>A0A8J4DNU2_9ACTN</name>
<dbReference type="Gene3D" id="3.40.50.1820">
    <property type="entry name" value="alpha/beta hydrolase"/>
    <property type="match status" value="1"/>
</dbReference>
<reference evidence="4" key="1">
    <citation type="submission" date="2021-01" db="EMBL/GenBank/DDBJ databases">
        <title>Whole genome shotgun sequence of Virgisporangium aliadipatigenens NBRC 105644.</title>
        <authorList>
            <person name="Komaki H."/>
            <person name="Tamura T."/>
        </authorList>
    </citation>
    <scope>NUCLEOTIDE SEQUENCE</scope>
    <source>
        <strain evidence="4">NBRC 105644</strain>
    </source>
</reference>
<dbReference type="PANTHER" id="PTHR22946:SF9">
    <property type="entry name" value="POLYKETIDE TRANSFERASE AF380"/>
    <property type="match status" value="1"/>
</dbReference>
<dbReference type="InterPro" id="IPR029058">
    <property type="entry name" value="AB_hydrolase_fold"/>
</dbReference>
<dbReference type="GO" id="GO:0052689">
    <property type="term" value="F:carboxylic ester hydrolase activity"/>
    <property type="evidence" value="ECO:0007669"/>
    <property type="project" value="UniProtKB-ARBA"/>
</dbReference>
<evidence type="ECO:0000313" key="5">
    <source>
        <dbReference type="Proteomes" id="UP000619260"/>
    </source>
</evidence>
<dbReference type="InterPro" id="IPR050261">
    <property type="entry name" value="FrsA_esterase"/>
</dbReference>
<dbReference type="SUPFAM" id="SSF53474">
    <property type="entry name" value="alpha/beta-Hydrolases"/>
    <property type="match status" value="1"/>
</dbReference>
<comment type="caution">
    <text evidence="4">The sequence shown here is derived from an EMBL/GenBank/DDBJ whole genome shotgun (WGS) entry which is preliminary data.</text>
</comment>
<accession>A0A8J4DNU2</accession>
<evidence type="ECO:0000256" key="2">
    <source>
        <dbReference type="ARBA" id="ARBA00022801"/>
    </source>
</evidence>
<dbReference type="EMBL" id="BOPF01000004">
    <property type="protein sequence ID" value="GIJ44799.1"/>
    <property type="molecule type" value="Genomic_DNA"/>
</dbReference>
<gene>
    <name evidence="4" type="ORF">Val02_16850</name>
</gene>
<dbReference type="InterPro" id="IPR041127">
    <property type="entry name" value="PET_hydrolase/cutinase-like"/>
</dbReference>
<evidence type="ECO:0000313" key="4">
    <source>
        <dbReference type="EMBL" id="GIJ44799.1"/>
    </source>
</evidence>
<evidence type="ECO:0000256" key="1">
    <source>
        <dbReference type="ARBA" id="ARBA00008645"/>
    </source>
</evidence>